<organism evidence="7 8">
    <name type="scientific">Exophiala sideris</name>
    <dbReference type="NCBI Taxonomy" id="1016849"/>
    <lineage>
        <taxon>Eukaryota</taxon>
        <taxon>Fungi</taxon>
        <taxon>Dikarya</taxon>
        <taxon>Ascomycota</taxon>
        <taxon>Pezizomycotina</taxon>
        <taxon>Eurotiomycetes</taxon>
        <taxon>Chaetothyriomycetidae</taxon>
        <taxon>Chaetothyriales</taxon>
        <taxon>Herpotrichiellaceae</taxon>
        <taxon>Exophiala</taxon>
    </lineage>
</organism>
<dbReference type="PANTHER" id="PTHR34105:SF1">
    <property type="entry name" value="PROLINE-, GLUTAMIC ACID- AND LEUCINE-RICH PROTEIN 1"/>
    <property type="match status" value="1"/>
</dbReference>
<evidence type="ECO:0000256" key="4">
    <source>
        <dbReference type="ARBA" id="ARBA00023242"/>
    </source>
</evidence>
<evidence type="ECO:0000256" key="5">
    <source>
        <dbReference type="SAM" id="MobiDB-lite"/>
    </source>
</evidence>
<dbReference type="GO" id="GO:0006364">
    <property type="term" value="P:rRNA processing"/>
    <property type="evidence" value="ECO:0007669"/>
    <property type="project" value="TreeGrafter"/>
</dbReference>
<comment type="subcellular location">
    <subcellularLocation>
        <location evidence="1">Nucleus</location>
    </subcellularLocation>
</comment>
<evidence type="ECO:0000256" key="2">
    <source>
        <dbReference type="ARBA" id="ARBA00010511"/>
    </source>
</evidence>
<protein>
    <recommendedName>
        <fullName evidence="3">Pre-rRNA-processing protein RIX1</fullName>
    </recommendedName>
</protein>
<evidence type="ECO:0000259" key="6">
    <source>
        <dbReference type="Pfam" id="PF08167"/>
    </source>
</evidence>
<name>A0A0D1VMZ1_9EURO</name>
<dbReference type="InterPro" id="IPR012583">
    <property type="entry name" value="RIX1_N"/>
</dbReference>
<dbReference type="Pfam" id="PF08167">
    <property type="entry name" value="RIX1"/>
    <property type="match status" value="1"/>
</dbReference>
<sequence length="785" mass="86201">MQSDSALRAITNRLTVTPVGDLPRVAGFLAAQLANCPLEGLFADTKVRDNSVAAHKLKTRISSLLQERSAAGRYTAVVLIKAVIDHGGVNALRASESWARGLLNCLNKPDPVALKVLYLVTLTRTFCLAQDDPTLLRELATPLLPSFIKICLGLLRPSDISNGGSETKSVPSPLLDPVLKCWIQLLPRQASIFRPSLDQITMFCLESIGNSDTSVQSGALASELLCLLLSSAPKNTFTQEWTRMASNIIESAHVTASQLFRAVIEEHEPNNPAFRTIPWKENFAKEPKSTEHGRFGFRSWSGIYQGSNRLTALLSWLACLISTPTPLPVAAPIGALVDLIARLMAVTVPDSKGDAGNSLRFHKEASREEKEELWLILPKIHMACLHLLQATWCTYRQALLPVQRTVANQIFDLFDNMCWHSGVRYKTYRLFTTVLADIDLLNLSMRQAAFSRLIEYCCNDLKAEFAGETPNASGAARSTQIDLKPTMTPGKNLQILSTTASVAYRSDTYRAAWKLLPELLKECPASLTPRQLRIEMERVAVLLDHEDAILASVINPVISKENKSTASLLPFLARSKTDSTAVEALLRPRMPLVQGADIASSEKSTDHISWDVDEEEDVQHHGGDIVPPLGETLDDVTNGDSLEVLAKENSLSKSMITDQMLQMTGVQKRPFDNIDSGAEENSPSLNEDTMERGTKRPRPTADVPGLIIEAEESRDDNPILKPSGKEDLKATSMTAGIRDLKGKEPEHSAPSSRPQTLDAEESDSSDSEIPAIDPGFDTDEEEELE</sequence>
<evidence type="ECO:0000256" key="1">
    <source>
        <dbReference type="ARBA" id="ARBA00004123"/>
    </source>
</evidence>
<dbReference type="InterPro" id="IPR016024">
    <property type="entry name" value="ARM-type_fold"/>
</dbReference>
<evidence type="ECO:0000313" key="8">
    <source>
        <dbReference type="Proteomes" id="UP000053599"/>
    </source>
</evidence>
<feature type="domain" description="Pre-rRNA-processing protein RIX1 N-terminal" evidence="6">
    <location>
        <begin position="7"/>
        <end position="214"/>
    </location>
</feature>
<dbReference type="PANTHER" id="PTHR34105">
    <property type="entry name" value="PROLINE-, GLUTAMIC ACID- AND LEUCINE-RICH PROTEIN 1"/>
    <property type="match status" value="1"/>
</dbReference>
<feature type="compositionally biased region" description="Basic and acidic residues" evidence="5">
    <location>
        <begin position="738"/>
        <end position="747"/>
    </location>
</feature>
<dbReference type="Proteomes" id="UP000053599">
    <property type="component" value="Unassembled WGS sequence"/>
</dbReference>
<dbReference type="GO" id="GO:0005634">
    <property type="term" value="C:nucleus"/>
    <property type="evidence" value="ECO:0007669"/>
    <property type="project" value="UniProtKB-SubCell"/>
</dbReference>
<evidence type="ECO:0000313" key="7">
    <source>
        <dbReference type="EMBL" id="KIV77370.1"/>
    </source>
</evidence>
<dbReference type="STRING" id="1016849.A0A0D1VMZ1"/>
<reference evidence="7 8" key="1">
    <citation type="submission" date="2015-01" db="EMBL/GenBank/DDBJ databases">
        <title>The Genome Sequence of Exophiala sideris CBS121828.</title>
        <authorList>
            <consortium name="The Broad Institute Genomics Platform"/>
            <person name="Cuomo C."/>
            <person name="de Hoog S."/>
            <person name="Gorbushina A."/>
            <person name="Stielow B."/>
            <person name="Teixiera M."/>
            <person name="Abouelleil A."/>
            <person name="Chapman S.B."/>
            <person name="Priest M."/>
            <person name="Young S.K."/>
            <person name="Wortman J."/>
            <person name="Nusbaum C."/>
            <person name="Birren B."/>
        </authorList>
    </citation>
    <scope>NUCLEOTIDE SEQUENCE [LARGE SCALE GENOMIC DNA]</scope>
    <source>
        <strain evidence="7 8">CBS 121828</strain>
    </source>
</reference>
<feature type="compositionally biased region" description="Acidic residues" evidence="5">
    <location>
        <begin position="776"/>
        <end position="785"/>
    </location>
</feature>
<dbReference type="OrthoDB" id="20900at2759"/>
<comment type="similarity">
    <text evidence="2">Belongs to the RIX1/PELP1 family.</text>
</comment>
<keyword evidence="4" id="KW-0539">Nucleus</keyword>
<feature type="region of interest" description="Disordered" evidence="5">
    <location>
        <begin position="670"/>
        <end position="785"/>
    </location>
</feature>
<dbReference type="HOGENOM" id="CLU_016392_1_0_1"/>
<feature type="compositionally biased region" description="Basic and acidic residues" evidence="5">
    <location>
        <begin position="715"/>
        <end position="729"/>
    </location>
</feature>
<dbReference type="AlphaFoldDB" id="A0A0D1VMZ1"/>
<accession>A0A0D1VMZ1</accession>
<dbReference type="SUPFAM" id="SSF48371">
    <property type="entry name" value="ARM repeat"/>
    <property type="match status" value="1"/>
</dbReference>
<dbReference type="EMBL" id="KN846954">
    <property type="protein sequence ID" value="KIV77370.1"/>
    <property type="molecule type" value="Genomic_DNA"/>
</dbReference>
<evidence type="ECO:0000256" key="3">
    <source>
        <dbReference type="ARBA" id="ARBA00021502"/>
    </source>
</evidence>
<gene>
    <name evidence="7" type="ORF">PV11_09168</name>
</gene>
<proteinExistence type="inferred from homology"/>